<dbReference type="SMART" id="SM00212">
    <property type="entry name" value="UBCc"/>
    <property type="match status" value="1"/>
</dbReference>
<dbReference type="GO" id="GO:0016740">
    <property type="term" value="F:transferase activity"/>
    <property type="evidence" value="ECO:0007669"/>
    <property type="project" value="UniProtKB-KW"/>
</dbReference>
<evidence type="ECO:0000256" key="3">
    <source>
        <dbReference type="ARBA" id="ARBA00039884"/>
    </source>
</evidence>
<dbReference type="PANTHER" id="PTHR24067">
    <property type="entry name" value="UBIQUITIN-CONJUGATING ENZYME E2"/>
    <property type="match status" value="1"/>
</dbReference>
<evidence type="ECO:0000259" key="10">
    <source>
        <dbReference type="PROSITE" id="PS50127"/>
    </source>
</evidence>
<feature type="compositionally biased region" description="Basic and acidic residues" evidence="9">
    <location>
        <begin position="28"/>
        <end position="37"/>
    </location>
</feature>
<evidence type="ECO:0000256" key="5">
    <source>
        <dbReference type="ARBA" id="ARBA00042179"/>
    </source>
</evidence>
<evidence type="ECO:0000256" key="2">
    <source>
        <dbReference type="ARBA" id="ARBA00022786"/>
    </source>
</evidence>
<gene>
    <name evidence="11" type="ORF">BJ878DRAFT_230193</name>
</gene>
<dbReference type="InterPro" id="IPR000608">
    <property type="entry name" value="UBC"/>
</dbReference>
<comment type="similarity">
    <text evidence="8">Belongs to the ubiquitin-conjugating enzyme family.</text>
</comment>
<dbReference type="EMBL" id="MU253784">
    <property type="protein sequence ID" value="KAG9247055.1"/>
    <property type="molecule type" value="Genomic_DNA"/>
</dbReference>
<dbReference type="Pfam" id="PF00179">
    <property type="entry name" value="UQ_con"/>
    <property type="match status" value="1"/>
</dbReference>
<dbReference type="Pfam" id="PF09288">
    <property type="entry name" value="UBA_3"/>
    <property type="match status" value="1"/>
</dbReference>
<dbReference type="PROSITE" id="PS50127">
    <property type="entry name" value="UBC_2"/>
    <property type="match status" value="1"/>
</dbReference>
<keyword evidence="2 8" id="KW-0833">Ubl conjugation pathway</keyword>
<dbReference type="PROSITE" id="PS00183">
    <property type="entry name" value="UBC_1"/>
    <property type="match status" value="1"/>
</dbReference>
<dbReference type="InterPro" id="IPR023313">
    <property type="entry name" value="UBQ-conjugating_AS"/>
</dbReference>
<accession>A0A9P7Z8U6</accession>
<sequence>MASNRIRRVAKELADIHSDTQSQILVRSEGDGSDISRLRATFPGPPDTPYEGGTYEINVKIPAEYPFRPPQMVFKTKIWHPNVSSQTGVICLDTLDKAWSPVLTIKAALLSVQSLLNSPEAKDPQDAVVASMLQNHPEEFARKAREWAINHAGAPAFSSWQPNAQYAASTAKPAVSKTKEEEAKLYQGYHKDVIGQFVSMGFPVEAVVDAFKFFAIDRNGGNYYVIEEAYGGDVLARLLGEA</sequence>
<dbReference type="GO" id="GO:0005524">
    <property type="term" value="F:ATP binding"/>
    <property type="evidence" value="ECO:0007669"/>
    <property type="project" value="UniProtKB-UniRule"/>
</dbReference>
<dbReference type="Proteomes" id="UP000887226">
    <property type="component" value="Unassembled WGS sequence"/>
</dbReference>
<dbReference type="AlphaFoldDB" id="A0A9P7Z8U6"/>
<evidence type="ECO:0000256" key="1">
    <source>
        <dbReference type="ARBA" id="ARBA00022679"/>
    </source>
</evidence>
<evidence type="ECO:0000256" key="4">
    <source>
        <dbReference type="ARBA" id="ARBA00041569"/>
    </source>
</evidence>
<dbReference type="InterPro" id="IPR050113">
    <property type="entry name" value="Ub_conjugating_enzyme"/>
</dbReference>
<evidence type="ECO:0000256" key="8">
    <source>
        <dbReference type="RuleBase" id="RU362109"/>
    </source>
</evidence>
<reference evidence="11" key="1">
    <citation type="journal article" date="2021" name="IMA Fungus">
        <title>Genomic characterization of three marine fungi, including Emericellopsis atlantica sp. nov. with signatures of a generalist lifestyle and marine biomass degradation.</title>
        <authorList>
            <person name="Hagestad O.C."/>
            <person name="Hou L."/>
            <person name="Andersen J.H."/>
            <person name="Hansen E.H."/>
            <person name="Altermark B."/>
            <person name="Li C."/>
            <person name="Kuhnert E."/>
            <person name="Cox R.J."/>
            <person name="Crous P.W."/>
            <person name="Spatafora J.W."/>
            <person name="Lail K."/>
            <person name="Amirebrahimi M."/>
            <person name="Lipzen A."/>
            <person name="Pangilinan J."/>
            <person name="Andreopoulos W."/>
            <person name="Hayes R.D."/>
            <person name="Ng V."/>
            <person name="Grigoriev I.V."/>
            <person name="Jackson S.A."/>
            <person name="Sutton T.D.S."/>
            <person name="Dobson A.D.W."/>
            <person name="Rama T."/>
        </authorList>
    </citation>
    <scope>NUCLEOTIDE SEQUENCE</scope>
    <source>
        <strain evidence="11">TRa3180A</strain>
    </source>
</reference>
<evidence type="ECO:0000313" key="12">
    <source>
        <dbReference type="Proteomes" id="UP000887226"/>
    </source>
</evidence>
<evidence type="ECO:0000256" key="7">
    <source>
        <dbReference type="PROSITE-ProRule" id="PRU10133"/>
    </source>
</evidence>
<dbReference type="SUPFAM" id="SSF54495">
    <property type="entry name" value="UBC-like"/>
    <property type="match status" value="1"/>
</dbReference>
<dbReference type="InterPro" id="IPR016135">
    <property type="entry name" value="UBQ-conjugating_enzyme/RWD"/>
</dbReference>
<dbReference type="SUPFAM" id="SSF46934">
    <property type="entry name" value="UBA-like"/>
    <property type="match status" value="1"/>
</dbReference>
<protein>
    <recommendedName>
        <fullName evidence="3">Ubiquitin-conjugating enzyme E2 2</fullName>
    </recommendedName>
    <alternativeName>
        <fullName evidence="5">E2 ubiquitin-conjugating enzyme 2</fullName>
    </alternativeName>
    <alternativeName>
        <fullName evidence="6">Ubiquitin carrier protein UBC2</fullName>
    </alternativeName>
    <alternativeName>
        <fullName evidence="4">Ubiquitin-protein ligase UBC2</fullName>
    </alternativeName>
</protein>
<feature type="region of interest" description="Disordered" evidence="9">
    <location>
        <begin position="28"/>
        <end position="48"/>
    </location>
</feature>
<dbReference type="InterPro" id="IPR009060">
    <property type="entry name" value="UBA-like_sf"/>
</dbReference>
<feature type="domain" description="UBC core" evidence="10">
    <location>
        <begin position="4"/>
        <end position="153"/>
    </location>
</feature>
<evidence type="ECO:0000313" key="11">
    <source>
        <dbReference type="EMBL" id="KAG9247055.1"/>
    </source>
</evidence>
<comment type="caution">
    <text evidence="11">The sequence shown here is derived from an EMBL/GenBank/DDBJ whole genome shotgun (WGS) entry which is preliminary data.</text>
</comment>
<evidence type="ECO:0000256" key="6">
    <source>
        <dbReference type="ARBA" id="ARBA00042190"/>
    </source>
</evidence>
<keyword evidence="12" id="KW-1185">Reference proteome</keyword>
<organism evidence="11 12">
    <name type="scientific">Calycina marina</name>
    <dbReference type="NCBI Taxonomy" id="1763456"/>
    <lineage>
        <taxon>Eukaryota</taxon>
        <taxon>Fungi</taxon>
        <taxon>Dikarya</taxon>
        <taxon>Ascomycota</taxon>
        <taxon>Pezizomycotina</taxon>
        <taxon>Leotiomycetes</taxon>
        <taxon>Helotiales</taxon>
        <taxon>Pezizellaceae</taxon>
        <taxon>Calycina</taxon>
    </lineage>
</organism>
<dbReference type="Gene3D" id="3.10.110.10">
    <property type="entry name" value="Ubiquitin Conjugating Enzyme"/>
    <property type="match status" value="1"/>
</dbReference>
<evidence type="ECO:0000256" key="9">
    <source>
        <dbReference type="SAM" id="MobiDB-lite"/>
    </source>
</evidence>
<feature type="active site" description="Glycyl thioester intermediate" evidence="7">
    <location>
        <position position="91"/>
    </location>
</feature>
<keyword evidence="8" id="KW-0067">ATP-binding</keyword>
<name>A0A9P7Z8U6_9HELO</name>
<dbReference type="CDD" id="cd23800">
    <property type="entry name" value="UBCc_UBE2K"/>
    <property type="match status" value="1"/>
</dbReference>
<dbReference type="OrthoDB" id="9993688at2759"/>
<dbReference type="InterPro" id="IPR015368">
    <property type="entry name" value="UBA_C_fun"/>
</dbReference>
<proteinExistence type="inferred from homology"/>
<keyword evidence="1" id="KW-0808">Transferase</keyword>
<keyword evidence="8" id="KW-0547">Nucleotide-binding</keyword>